<keyword evidence="1" id="KW-0812">Transmembrane</keyword>
<dbReference type="InterPro" id="IPR018674">
    <property type="entry name" value="DUF2142_membrane"/>
</dbReference>
<sequence length="532" mass="57406">MDGALQKLKSLWGRSGVRWALGCPVVLLCGVGVVYYWRVAYGFDGLSPWVATAVVCGGFAAVYAVVFLIAHFVRQNLALKASLLVLVAGLCFVFANPPLQAPDENMHFLRAYSIGSGNFMFEQDEDYPDDVDLLIQDFPGLYSHQLIATGQATMADGFARYRAHLQQGAAAPNASTLIQQLVPYLAQAPAIALARLCGGDALACMYAARAGNLLLYAALCYFAFRAAKRFLPILIALAISPIALFTAGSCSADGLLLGLTWVFIGLCFSDRLSRPQVAVLAVSFGLMVFAKYAPAALLPLVALIPQPEGLKAGRHGAARSRWLVAGFCVAGAALVYVLLTAYTSFASTYGALPYADTGVRPAEQLRFILSNPPRYLAVFLYSLYRDKANLSMLGNFGWMDMNVPFVSVFSPLVLLFSAGMSALEGAREKPRTGWACALTAALLYAFTYTGMYLTSTPVSLPEINGVQSRYLLGAFFALLVLAAMLLGRSMALDKLRPGEPQKTPPAWRMLHLAFCFALVSALLLFQSYYIGP</sequence>
<feature type="transmembrane region" description="Helical" evidence="1">
    <location>
        <begin position="77"/>
        <end position="95"/>
    </location>
</feature>
<feature type="transmembrane region" description="Helical" evidence="1">
    <location>
        <begin position="231"/>
        <end position="264"/>
    </location>
</feature>
<feature type="transmembrane region" description="Helical" evidence="1">
    <location>
        <begin position="432"/>
        <end position="450"/>
    </location>
</feature>
<feature type="transmembrane region" description="Helical" evidence="1">
    <location>
        <begin position="276"/>
        <end position="301"/>
    </location>
</feature>
<proteinExistence type="predicted"/>
<keyword evidence="3" id="KW-1185">Reference proteome</keyword>
<evidence type="ECO:0000313" key="2">
    <source>
        <dbReference type="EMBL" id="MBC5580645.1"/>
    </source>
</evidence>
<keyword evidence="1" id="KW-0472">Membrane</keyword>
<comment type="caution">
    <text evidence="2">The sequence shown here is derived from an EMBL/GenBank/DDBJ whole genome shotgun (WGS) entry which is preliminary data.</text>
</comment>
<name>A0A923I5E6_9FIRM</name>
<dbReference type="AlphaFoldDB" id="A0A923I5E6"/>
<dbReference type="RefSeq" id="WP_186886984.1">
    <property type="nucleotide sequence ID" value="NZ_JACONZ010000001.1"/>
</dbReference>
<feature type="transmembrane region" description="Helical" evidence="1">
    <location>
        <begin position="509"/>
        <end position="530"/>
    </location>
</feature>
<evidence type="ECO:0000313" key="3">
    <source>
        <dbReference type="Proteomes" id="UP000659630"/>
    </source>
</evidence>
<feature type="transmembrane region" description="Helical" evidence="1">
    <location>
        <begin position="470"/>
        <end position="488"/>
    </location>
</feature>
<dbReference type="Pfam" id="PF09913">
    <property type="entry name" value="DUF2142"/>
    <property type="match status" value="1"/>
</dbReference>
<feature type="transmembrane region" description="Helical" evidence="1">
    <location>
        <begin position="16"/>
        <end position="37"/>
    </location>
</feature>
<feature type="transmembrane region" description="Helical" evidence="1">
    <location>
        <begin position="49"/>
        <end position="70"/>
    </location>
</feature>
<keyword evidence="1" id="KW-1133">Transmembrane helix</keyword>
<protein>
    <submittedName>
        <fullName evidence="2">DUF2142 domain-containing protein</fullName>
    </submittedName>
</protein>
<feature type="transmembrane region" description="Helical" evidence="1">
    <location>
        <begin position="322"/>
        <end position="345"/>
    </location>
</feature>
<evidence type="ECO:0000256" key="1">
    <source>
        <dbReference type="SAM" id="Phobius"/>
    </source>
</evidence>
<gene>
    <name evidence="2" type="ORF">H8S23_03915</name>
</gene>
<organism evidence="2 3">
    <name type="scientific">Anaerofilum hominis</name>
    <dbReference type="NCBI Taxonomy" id="2763016"/>
    <lineage>
        <taxon>Bacteria</taxon>
        <taxon>Bacillati</taxon>
        <taxon>Bacillota</taxon>
        <taxon>Clostridia</taxon>
        <taxon>Eubacteriales</taxon>
        <taxon>Oscillospiraceae</taxon>
        <taxon>Anaerofilum</taxon>
    </lineage>
</organism>
<feature type="transmembrane region" description="Helical" evidence="1">
    <location>
        <begin position="206"/>
        <end position="224"/>
    </location>
</feature>
<dbReference type="Proteomes" id="UP000659630">
    <property type="component" value="Unassembled WGS sequence"/>
</dbReference>
<dbReference type="EMBL" id="JACONZ010000001">
    <property type="protein sequence ID" value="MBC5580645.1"/>
    <property type="molecule type" value="Genomic_DNA"/>
</dbReference>
<feature type="transmembrane region" description="Helical" evidence="1">
    <location>
        <begin position="401"/>
        <end position="420"/>
    </location>
</feature>
<accession>A0A923I5E6</accession>
<reference evidence="2" key="1">
    <citation type="submission" date="2020-08" db="EMBL/GenBank/DDBJ databases">
        <title>Genome public.</title>
        <authorList>
            <person name="Liu C."/>
            <person name="Sun Q."/>
        </authorList>
    </citation>
    <scope>NUCLEOTIDE SEQUENCE</scope>
    <source>
        <strain evidence="2">BX8</strain>
    </source>
</reference>